<feature type="binding site" evidence="10 13">
    <location>
        <position position="38"/>
    </location>
    <ligand>
        <name>a divalent metal cation</name>
        <dbReference type="ChEBI" id="CHEBI:60240"/>
    </ligand>
</feature>
<evidence type="ECO:0000256" key="5">
    <source>
        <dbReference type="ARBA" id="ARBA00001954"/>
    </source>
</evidence>
<dbReference type="AlphaFoldDB" id="A1Z6C1"/>
<evidence type="ECO:0000256" key="7">
    <source>
        <dbReference type="ARBA" id="ARBA00013188"/>
    </source>
</evidence>
<dbReference type="Pfam" id="PF00834">
    <property type="entry name" value="Ribul_P_3_epim"/>
    <property type="match status" value="1"/>
</dbReference>
<dbReference type="GO" id="GO:0046872">
    <property type="term" value="F:metal ion binding"/>
    <property type="evidence" value="ECO:0007669"/>
    <property type="project" value="UniProtKB-UniRule"/>
</dbReference>
<evidence type="ECO:0000256" key="6">
    <source>
        <dbReference type="ARBA" id="ARBA00009541"/>
    </source>
</evidence>
<evidence type="ECO:0000256" key="11">
    <source>
        <dbReference type="PIRNR" id="PIRNR001461"/>
    </source>
</evidence>
<comment type="function">
    <text evidence="10">Catalyzes the reversible epimerization of D-ribulose 5-phosphate to D-xylulose 5-phosphate.</text>
</comment>
<comment type="cofactor">
    <cofactor evidence="4">
        <name>Zn(2+)</name>
        <dbReference type="ChEBI" id="CHEBI:29105"/>
    </cofactor>
</comment>
<feature type="binding site" evidence="10 14">
    <location>
        <position position="71"/>
    </location>
    <ligand>
        <name>substrate</name>
    </ligand>
</feature>
<keyword evidence="13" id="KW-0464">Manganese</keyword>
<dbReference type="GO" id="GO:0006098">
    <property type="term" value="P:pentose-phosphate shunt"/>
    <property type="evidence" value="ECO:0007669"/>
    <property type="project" value="UniProtKB-UniRule"/>
</dbReference>
<sequence>MSHTPLPVLIAPSILSADFGHLADDVRDVVNRGADWIHVDVMDGRFVPNITMGPVVVEGIRPVTDRPLDVHLMIVEPERYLEDFARAGAERISVHAEATPHLHRALEMIHGLGKLAGVALNPSTPVSAIYHVAENLDLVLLMTVNPGFGGQSFIRPMLTKIRETRDWLDRQGLTHVPIEVDGGINPETAKWAIESGATVMVAGSAIFRAPDRTLMIQQIRQAASHPSVPISR</sequence>
<feature type="binding site" evidence="10 14">
    <location>
        <begin position="147"/>
        <end position="150"/>
    </location>
    <ligand>
        <name>substrate</name>
    </ligand>
</feature>
<evidence type="ECO:0000256" key="8">
    <source>
        <dbReference type="ARBA" id="ARBA00022723"/>
    </source>
</evidence>
<keyword evidence="9 10" id="KW-0413">Isomerase</keyword>
<accession>A1Z6C1</accession>
<feature type="active site" description="Proton acceptor" evidence="10 12">
    <location>
        <position position="40"/>
    </location>
</feature>
<feature type="binding site" evidence="10 13">
    <location>
        <position position="181"/>
    </location>
    <ligand>
        <name>a divalent metal cation</name>
        <dbReference type="ChEBI" id="CHEBI:60240"/>
    </ligand>
</feature>
<evidence type="ECO:0000256" key="12">
    <source>
        <dbReference type="PIRSR" id="PIRSR001461-1"/>
    </source>
</evidence>
<evidence type="ECO:0000256" key="2">
    <source>
        <dbReference type="ARBA" id="ARBA00001936"/>
    </source>
</evidence>
<keyword evidence="8 10" id="KW-0479">Metal-binding</keyword>
<dbReference type="GO" id="GO:0004750">
    <property type="term" value="F:D-ribulose-phosphate 3-epimerase activity"/>
    <property type="evidence" value="ECO:0007669"/>
    <property type="project" value="UniProtKB-UniRule"/>
</dbReference>
<reference evidence="15" key="2">
    <citation type="submission" date="2006-12" db="EMBL/GenBank/DDBJ databases">
        <authorList>
            <person name="Caldwell P.E."/>
            <person name="Norris P.R."/>
        </authorList>
    </citation>
    <scope>NUCLEOTIDE SEQUENCE</scope>
    <source>
        <strain evidence="15">NAL</strain>
    </source>
</reference>
<dbReference type="PROSITE" id="PS01086">
    <property type="entry name" value="RIBUL_P_3_EPIMER_2"/>
    <property type="match status" value="1"/>
</dbReference>
<dbReference type="Gene3D" id="3.20.20.70">
    <property type="entry name" value="Aldolase class I"/>
    <property type="match status" value="1"/>
</dbReference>
<dbReference type="InterPro" id="IPR013785">
    <property type="entry name" value="Aldolase_TIM"/>
</dbReference>
<dbReference type="InterPro" id="IPR011060">
    <property type="entry name" value="RibuloseP-bd_barrel"/>
</dbReference>
<evidence type="ECO:0000256" key="13">
    <source>
        <dbReference type="PIRSR" id="PIRSR001461-2"/>
    </source>
</evidence>
<gene>
    <name evidence="10" type="primary">rpe</name>
</gene>
<comment type="cofactor">
    <cofactor evidence="5">
        <name>Fe(2+)</name>
        <dbReference type="ChEBI" id="CHEBI:29033"/>
    </cofactor>
</comment>
<keyword evidence="10 11" id="KW-0119">Carbohydrate metabolism</keyword>
<evidence type="ECO:0000256" key="3">
    <source>
        <dbReference type="ARBA" id="ARBA00001941"/>
    </source>
</evidence>
<feature type="binding site" evidence="10 13">
    <location>
        <position position="71"/>
    </location>
    <ligand>
        <name>a divalent metal cation</name>
        <dbReference type="ChEBI" id="CHEBI:60240"/>
    </ligand>
</feature>
<comment type="cofactor">
    <cofactor evidence="10 13">
        <name>a divalent metal cation</name>
        <dbReference type="ChEBI" id="CHEBI:60240"/>
    </cofactor>
    <text evidence="10 13">Binds 1 divalent metal cation per subunit.</text>
</comment>
<dbReference type="CDD" id="cd00429">
    <property type="entry name" value="RPE"/>
    <property type="match status" value="1"/>
</dbReference>
<feature type="binding site" evidence="10 14">
    <location>
        <begin position="203"/>
        <end position="204"/>
    </location>
    <ligand>
        <name>substrate</name>
    </ligand>
</feature>
<dbReference type="EMBL" id="U75301">
    <property type="protein sequence ID" value="ABM17100.1"/>
    <property type="molecule type" value="Genomic_DNA"/>
</dbReference>
<dbReference type="FunFam" id="3.20.20.70:FF:000004">
    <property type="entry name" value="Ribulose-phosphate 3-epimerase"/>
    <property type="match status" value="1"/>
</dbReference>
<feature type="binding site" evidence="10 14">
    <location>
        <position position="13"/>
    </location>
    <ligand>
        <name>substrate</name>
    </ligand>
</feature>
<dbReference type="InterPro" id="IPR000056">
    <property type="entry name" value="Ribul_P_3_epim-like"/>
</dbReference>
<comment type="cofactor">
    <cofactor evidence="3">
        <name>Co(2+)</name>
        <dbReference type="ChEBI" id="CHEBI:48828"/>
    </cofactor>
</comment>
<evidence type="ECO:0000313" key="15">
    <source>
        <dbReference type="EMBL" id="ABM17100.1"/>
    </source>
</evidence>
<keyword evidence="13" id="KW-0862">Zinc</keyword>
<dbReference type="HAMAP" id="MF_02227">
    <property type="entry name" value="RPE"/>
    <property type="match status" value="1"/>
</dbReference>
<comment type="catalytic activity">
    <reaction evidence="1 10 11">
        <text>D-ribulose 5-phosphate = D-xylulose 5-phosphate</text>
        <dbReference type="Rhea" id="RHEA:13677"/>
        <dbReference type="ChEBI" id="CHEBI:57737"/>
        <dbReference type="ChEBI" id="CHEBI:58121"/>
        <dbReference type="EC" id="5.1.3.1"/>
    </reaction>
</comment>
<feature type="binding site" evidence="14">
    <location>
        <position position="183"/>
    </location>
    <ligand>
        <name>substrate</name>
    </ligand>
</feature>
<dbReference type="NCBIfam" id="NF004076">
    <property type="entry name" value="PRK05581.1-4"/>
    <property type="match status" value="1"/>
</dbReference>
<dbReference type="OMA" id="CDLILIM"/>
<feature type="binding site" evidence="10">
    <location>
        <begin position="181"/>
        <end position="183"/>
    </location>
    <ligand>
        <name>substrate</name>
    </ligand>
</feature>
<reference evidence="15" key="3">
    <citation type="journal article" date="2007" name="Microbiology">
        <title>Ribulose bisphosphate carboxylase activity and a Calvin cycle gene cluster in Sulfobacillus species.</title>
        <authorList>
            <person name="Caldwell P.E."/>
            <person name="McLean M.R."/>
            <person name="Norris P.R."/>
        </authorList>
    </citation>
    <scope>NUCLEOTIDE SEQUENCE</scope>
    <source>
        <strain evidence="15">NAL</strain>
    </source>
</reference>
<dbReference type="GO" id="GO:0019323">
    <property type="term" value="P:pentose catabolic process"/>
    <property type="evidence" value="ECO:0007669"/>
    <property type="project" value="UniProtKB-UniRule"/>
</dbReference>
<proteinExistence type="inferred from homology"/>
<dbReference type="EC" id="5.1.3.1" evidence="7 10"/>
<evidence type="ECO:0000256" key="4">
    <source>
        <dbReference type="ARBA" id="ARBA00001947"/>
    </source>
</evidence>
<comment type="similarity">
    <text evidence="6 10 11">Belongs to the ribulose-phosphate 3-epimerase family.</text>
</comment>
<dbReference type="InterPro" id="IPR026019">
    <property type="entry name" value="Ribul_P_3_epim"/>
</dbReference>
<comment type="pathway">
    <text evidence="10">Carbohydrate degradation.</text>
</comment>
<name>A1Z6C1_9FIRM</name>
<evidence type="ECO:0000256" key="14">
    <source>
        <dbReference type="PIRSR" id="PIRSR001461-3"/>
    </source>
</evidence>
<evidence type="ECO:0000256" key="10">
    <source>
        <dbReference type="HAMAP-Rule" id="MF_02227"/>
    </source>
</evidence>
<evidence type="ECO:0000256" key="1">
    <source>
        <dbReference type="ARBA" id="ARBA00001782"/>
    </source>
</evidence>
<dbReference type="PANTHER" id="PTHR11749">
    <property type="entry name" value="RIBULOSE-5-PHOSPHATE-3-EPIMERASE"/>
    <property type="match status" value="1"/>
</dbReference>
<feature type="binding site" evidence="10 13">
    <location>
        <position position="40"/>
    </location>
    <ligand>
        <name>a divalent metal cation</name>
        <dbReference type="ChEBI" id="CHEBI:60240"/>
    </ligand>
</feature>
<dbReference type="PIRSF" id="PIRSF001461">
    <property type="entry name" value="RPE"/>
    <property type="match status" value="1"/>
</dbReference>
<evidence type="ECO:0000256" key="9">
    <source>
        <dbReference type="ARBA" id="ARBA00023235"/>
    </source>
</evidence>
<dbReference type="PROSITE" id="PS01085">
    <property type="entry name" value="RIBUL_P_3_EPIMER_1"/>
    <property type="match status" value="1"/>
</dbReference>
<comment type="cofactor">
    <cofactor evidence="2">
        <name>Mn(2+)</name>
        <dbReference type="ChEBI" id="CHEBI:29035"/>
    </cofactor>
</comment>
<protein>
    <recommendedName>
        <fullName evidence="7 10">Ribulose-phosphate 3-epimerase</fullName>
        <ecNumber evidence="7 10">5.1.3.1</ecNumber>
    </recommendedName>
</protein>
<feature type="active site" description="Proton donor" evidence="10 12">
    <location>
        <position position="181"/>
    </location>
</feature>
<keyword evidence="13" id="KW-0170">Cobalt</keyword>
<dbReference type="SUPFAM" id="SSF51366">
    <property type="entry name" value="Ribulose-phoshate binding barrel"/>
    <property type="match status" value="1"/>
</dbReference>
<reference evidence="15" key="1">
    <citation type="submission" date="1995-10" db="EMBL/GenBank/DDBJ databases">
        <title>Partial sequence of the Rubisco large chain of two acidophilic Gram positive, mineral sulphide-oxidising bacteria.</title>
        <authorList>
            <person name="Clark D.A."/>
            <person name="Norris P.R."/>
        </authorList>
    </citation>
    <scope>NUCLEOTIDE SEQUENCE</scope>
    <source>
        <strain evidence="15">NAL</strain>
    </source>
</reference>
<dbReference type="GO" id="GO:0005737">
    <property type="term" value="C:cytoplasm"/>
    <property type="evidence" value="ECO:0007669"/>
    <property type="project" value="UniProtKB-ARBA"/>
</dbReference>
<organism evidence="15">
    <name type="scientific">Sulfobacillus acidophilus</name>
    <dbReference type="NCBI Taxonomy" id="53633"/>
    <lineage>
        <taxon>Bacteria</taxon>
        <taxon>Bacillati</taxon>
        <taxon>Bacillota</taxon>
        <taxon>Clostridia</taxon>
        <taxon>Eubacteriales</taxon>
        <taxon>Clostridiales Family XVII. Incertae Sedis</taxon>
        <taxon>Sulfobacillus</taxon>
    </lineage>
</organism>
<dbReference type="NCBIfam" id="TIGR01163">
    <property type="entry name" value="rpe"/>
    <property type="match status" value="1"/>
</dbReference>